<feature type="compositionally biased region" description="Acidic residues" evidence="1">
    <location>
        <begin position="69"/>
        <end position="83"/>
    </location>
</feature>
<keyword evidence="4" id="KW-1185">Reference proteome</keyword>
<protein>
    <submittedName>
        <fullName evidence="3">Mucin-2-like</fullName>
    </submittedName>
</protein>
<evidence type="ECO:0000313" key="4">
    <source>
        <dbReference type="Proteomes" id="UP001178508"/>
    </source>
</evidence>
<sequence length="222" mass="23307">MAFLRIILCVAFMVTVVLSKPVGQSEAENSSDESTETNSSEEAHATVRVSEEPQKQTTSEETTAAVSVEETEAPETADVEPTEEAVLSTSAPPAYTDPPAHTDPPTIEDTHTVLPMLDDLSQTTVTTTVQDATTEGTYVQPHSGLTQNNVTTQPPVVTTVHQVLPTDATASSPPLTIDPSPLPSSTVPPVPVSIGTAVTAVPVCFTVQFTTAEPEPPRGDSM</sequence>
<dbReference type="EMBL" id="OY660875">
    <property type="protein sequence ID" value="CAJ1068343.1"/>
    <property type="molecule type" value="Genomic_DNA"/>
</dbReference>
<feature type="compositionally biased region" description="Low complexity" evidence="1">
    <location>
        <begin position="57"/>
        <end position="68"/>
    </location>
</feature>
<evidence type="ECO:0000313" key="3">
    <source>
        <dbReference type="EMBL" id="CAJ1068343.1"/>
    </source>
</evidence>
<evidence type="ECO:0000256" key="2">
    <source>
        <dbReference type="SAM" id="SignalP"/>
    </source>
</evidence>
<evidence type="ECO:0000256" key="1">
    <source>
        <dbReference type="SAM" id="MobiDB-lite"/>
    </source>
</evidence>
<dbReference type="Proteomes" id="UP001178508">
    <property type="component" value="Chromosome 12"/>
</dbReference>
<organism evidence="3 4">
    <name type="scientific">Xyrichtys novacula</name>
    <name type="common">Pearly razorfish</name>
    <name type="synonym">Hemipteronotus novacula</name>
    <dbReference type="NCBI Taxonomy" id="13765"/>
    <lineage>
        <taxon>Eukaryota</taxon>
        <taxon>Metazoa</taxon>
        <taxon>Chordata</taxon>
        <taxon>Craniata</taxon>
        <taxon>Vertebrata</taxon>
        <taxon>Euteleostomi</taxon>
        <taxon>Actinopterygii</taxon>
        <taxon>Neopterygii</taxon>
        <taxon>Teleostei</taxon>
        <taxon>Neoteleostei</taxon>
        <taxon>Acanthomorphata</taxon>
        <taxon>Eupercaria</taxon>
        <taxon>Labriformes</taxon>
        <taxon>Labridae</taxon>
        <taxon>Xyrichtys</taxon>
    </lineage>
</organism>
<feature type="compositionally biased region" description="Basic and acidic residues" evidence="1">
    <location>
        <begin position="41"/>
        <end position="54"/>
    </location>
</feature>
<keyword evidence="2" id="KW-0732">Signal</keyword>
<dbReference type="AlphaFoldDB" id="A0AAV1G4S6"/>
<name>A0AAV1G4S6_XYRNO</name>
<reference evidence="3" key="1">
    <citation type="submission" date="2023-08" db="EMBL/GenBank/DDBJ databases">
        <authorList>
            <person name="Alioto T."/>
            <person name="Alioto T."/>
            <person name="Gomez Garrido J."/>
        </authorList>
    </citation>
    <scope>NUCLEOTIDE SEQUENCE</scope>
</reference>
<feature type="region of interest" description="Disordered" evidence="1">
    <location>
        <begin position="22"/>
        <end position="108"/>
    </location>
</feature>
<gene>
    <name evidence="3" type="ORF">XNOV1_A008394</name>
</gene>
<feature type="signal peptide" evidence="2">
    <location>
        <begin position="1"/>
        <end position="19"/>
    </location>
</feature>
<proteinExistence type="predicted"/>
<feature type="chain" id="PRO_5043595029" evidence="2">
    <location>
        <begin position="20"/>
        <end position="222"/>
    </location>
</feature>
<accession>A0AAV1G4S6</accession>